<dbReference type="InterPro" id="IPR052514">
    <property type="entry name" value="SAM-dependent_MTase"/>
</dbReference>
<comment type="caution">
    <text evidence="2">The sequence shown here is derived from an EMBL/GenBank/DDBJ whole genome shotgun (WGS) entry which is preliminary data.</text>
</comment>
<dbReference type="STRING" id="1797110.A3841_01410"/>
<gene>
    <name evidence="2" type="ORF">A3841_01410</name>
</gene>
<evidence type="ECO:0000259" key="1">
    <source>
        <dbReference type="Pfam" id="PF05050"/>
    </source>
</evidence>
<proteinExistence type="predicted"/>
<dbReference type="Pfam" id="PF05050">
    <property type="entry name" value="Methyltransf_21"/>
    <property type="match status" value="1"/>
</dbReference>
<dbReference type="SUPFAM" id="SSF53335">
    <property type="entry name" value="S-adenosyl-L-methionine-dependent methyltransferases"/>
    <property type="match status" value="1"/>
</dbReference>
<feature type="domain" description="Methyltransferase FkbM" evidence="1">
    <location>
        <begin position="109"/>
        <end position="260"/>
    </location>
</feature>
<accession>A0A1Q5PBQ6</accession>
<dbReference type="InterPro" id="IPR029063">
    <property type="entry name" value="SAM-dependent_MTases_sf"/>
</dbReference>
<dbReference type="PANTHER" id="PTHR34203:SF15">
    <property type="entry name" value="SLL1173 PROTEIN"/>
    <property type="match status" value="1"/>
</dbReference>
<dbReference type="Gene3D" id="3.40.50.150">
    <property type="entry name" value="Vaccinia Virus protein VP39"/>
    <property type="match status" value="2"/>
</dbReference>
<organism evidence="2 3">
    <name type="scientific">Pontibacter flavimaris</name>
    <dbReference type="NCBI Taxonomy" id="1797110"/>
    <lineage>
        <taxon>Bacteria</taxon>
        <taxon>Pseudomonadati</taxon>
        <taxon>Bacteroidota</taxon>
        <taxon>Cytophagia</taxon>
        <taxon>Cytophagales</taxon>
        <taxon>Hymenobacteraceae</taxon>
        <taxon>Pontibacter</taxon>
    </lineage>
</organism>
<dbReference type="EMBL" id="LVWA01000008">
    <property type="protein sequence ID" value="OKL39627.1"/>
    <property type="molecule type" value="Genomic_DNA"/>
</dbReference>
<dbReference type="PANTHER" id="PTHR34203">
    <property type="entry name" value="METHYLTRANSFERASE, FKBM FAMILY PROTEIN"/>
    <property type="match status" value="1"/>
</dbReference>
<protein>
    <recommendedName>
        <fullName evidence="1">Methyltransferase FkbM domain-containing protein</fullName>
    </recommendedName>
</protein>
<dbReference type="InterPro" id="IPR006342">
    <property type="entry name" value="FkbM_mtfrase"/>
</dbReference>
<dbReference type="AlphaFoldDB" id="A0A1Q5PBQ6"/>
<dbReference type="Proteomes" id="UP000186551">
    <property type="component" value="Unassembled WGS sequence"/>
</dbReference>
<evidence type="ECO:0000313" key="2">
    <source>
        <dbReference type="EMBL" id="OKL39627.1"/>
    </source>
</evidence>
<reference evidence="2 3" key="1">
    <citation type="submission" date="2016-03" db="EMBL/GenBank/DDBJ databases">
        <title>Genome sequence of Pontibacter sp. nov., of the family cytophagaceae, isolated from marine sediment of the Yellow Sea, China.</title>
        <authorList>
            <person name="Zhang G."/>
            <person name="Zhang R."/>
        </authorList>
    </citation>
    <scope>NUCLEOTIDE SEQUENCE [LARGE SCALE GENOMIC DNA]</scope>
    <source>
        <strain evidence="2 3">S10-8</strain>
    </source>
</reference>
<name>A0A1Q5PBQ6_9BACT</name>
<keyword evidence="3" id="KW-1185">Reference proteome</keyword>
<evidence type="ECO:0000313" key="3">
    <source>
        <dbReference type="Proteomes" id="UP000186551"/>
    </source>
</evidence>
<sequence length="290" mass="33900">MVSEDLRWKIWTYRIRNTELGRLRSEFLNYYGELSPEKLNSELQDVVGFVKKHGVVTFPYPYIYNYSPEQVKLYRDEKLDLPYVQHQGKRLYYKRTWDEIAIKENYNFLSIEQDPASPHLYLTAAFNVEEGDIVVDVGAAEGNFSLGIVEKVSKLYIFETDSEWIEALQATFAPWKEKVHILNKYVSDVVGENNITLDEFLKDYPQVDFVKIDAEGAEAKILEGAEMTLQKHKALKVAICTYHKQQDAVELAHMLRKHGFNIEYSDGYMFFLEDKQTPPYVRKGLIRARK</sequence>